<feature type="signal peptide" evidence="2">
    <location>
        <begin position="1"/>
        <end position="22"/>
    </location>
</feature>
<keyword evidence="2" id="KW-0732">Signal</keyword>
<name>A0A8J3CHZ3_9PSEU</name>
<gene>
    <name evidence="3" type="ORF">GCM10012275_45850</name>
</gene>
<reference evidence="3" key="1">
    <citation type="journal article" date="2014" name="Int. J. Syst. Evol. Microbiol.">
        <title>Complete genome sequence of Corynebacterium casei LMG S-19264T (=DSM 44701T), isolated from a smear-ripened cheese.</title>
        <authorList>
            <consortium name="US DOE Joint Genome Institute (JGI-PGF)"/>
            <person name="Walter F."/>
            <person name="Albersmeier A."/>
            <person name="Kalinowski J."/>
            <person name="Ruckert C."/>
        </authorList>
    </citation>
    <scope>NUCLEOTIDE SEQUENCE</scope>
    <source>
        <strain evidence="3">CGMCC 4.5737</strain>
    </source>
</reference>
<comment type="caution">
    <text evidence="3">The sequence shown here is derived from an EMBL/GenBank/DDBJ whole genome shotgun (WGS) entry which is preliminary data.</text>
</comment>
<feature type="chain" id="PRO_5038494688" evidence="2">
    <location>
        <begin position="23"/>
        <end position="513"/>
    </location>
</feature>
<feature type="compositionally biased region" description="Polar residues" evidence="1">
    <location>
        <begin position="56"/>
        <end position="66"/>
    </location>
</feature>
<proteinExistence type="predicted"/>
<evidence type="ECO:0000313" key="4">
    <source>
        <dbReference type="Proteomes" id="UP000637578"/>
    </source>
</evidence>
<organism evidence="3 4">
    <name type="scientific">Longimycelium tulufanense</name>
    <dbReference type="NCBI Taxonomy" id="907463"/>
    <lineage>
        <taxon>Bacteria</taxon>
        <taxon>Bacillati</taxon>
        <taxon>Actinomycetota</taxon>
        <taxon>Actinomycetes</taxon>
        <taxon>Pseudonocardiales</taxon>
        <taxon>Pseudonocardiaceae</taxon>
        <taxon>Longimycelium</taxon>
    </lineage>
</organism>
<dbReference type="RefSeq" id="WP_189060479.1">
    <property type="nucleotide sequence ID" value="NZ_BMMK01000025.1"/>
</dbReference>
<dbReference type="InterPro" id="IPR023296">
    <property type="entry name" value="Glyco_hydro_beta-prop_sf"/>
</dbReference>
<dbReference type="PROSITE" id="PS51257">
    <property type="entry name" value="PROKAR_LIPOPROTEIN"/>
    <property type="match status" value="1"/>
</dbReference>
<dbReference type="EMBL" id="BMMK01000025">
    <property type="protein sequence ID" value="GGM70296.1"/>
    <property type="molecule type" value="Genomic_DNA"/>
</dbReference>
<dbReference type="Proteomes" id="UP000637578">
    <property type="component" value="Unassembled WGS sequence"/>
</dbReference>
<evidence type="ECO:0000313" key="3">
    <source>
        <dbReference type="EMBL" id="GGM70296.1"/>
    </source>
</evidence>
<reference evidence="3" key="2">
    <citation type="submission" date="2020-09" db="EMBL/GenBank/DDBJ databases">
        <authorList>
            <person name="Sun Q."/>
            <person name="Zhou Y."/>
        </authorList>
    </citation>
    <scope>NUCLEOTIDE SEQUENCE</scope>
    <source>
        <strain evidence="3">CGMCC 4.5737</strain>
    </source>
</reference>
<keyword evidence="4" id="KW-1185">Reference proteome</keyword>
<evidence type="ECO:0000256" key="2">
    <source>
        <dbReference type="SAM" id="SignalP"/>
    </source>
</evidence>
<accession>A0A8J3CHZ3</accession>
<dbReference type="SUPFAM" id="SSF75005">
    <property type="entry name" value="Arabinanase/levansucrase/invertase"/>
    <property type="match status" value="1"/>
</dbReference>
<feature type="region of interest" description="Disordered" evidence="1">
    <location>
        <begin position="26"/>
        <end position="70"/>
    </location>
</feature>
<protein>
    <submittedName>
        <fullName evidence="3">Beta-xylosidase</fullName>
    </submittedName>
</protein>
<dbReference type="AlphaFoldDB" id="A0A8J3CHZ3"/>
<dbReference type="Gene3D" id="2.115.10.20">
    <property type="entry name" value="Glycosyl hydrolase domain, family 43"/>
    <property type="match status" value="1"/>
</dbReference>
<sequence>MGRKPRRVVCAVATLVAAAVLAACGTSSQGVEPTERPSSIGAPSPQNRADAPNTPPRTLQTGAERNSSGVVVSGGGSAPYNYGPTVIREDGRYRVWWCSQLPGAGPAGDDVLYAESTNAEGPFAAPGGAQAAPVFSGSGGSFDAMHTCDPSVIKINGTYYLYYTGAASDDHAHGNAIGVASSPDGIRWSRMADGQPIVRPAGDEMRENAYGAGQPAALYLDGWFYLLFTDTSGRAAGWNGAGQFVLRAKEPTFRTDVQALEDGGFAPVRSTRSPRTRSVVDAFSADWMWVDALEAFAIAHQTEHGTTITFWDRDFNRNPYQPLLVKGTWKEGPGLVRRADGHAPISVGDPCARVPIDVYRATRLTQVPQDVPTDIARFGLDVEGVDGCGTRDRALAVLDGFAVPSPERTIDLLTGGKALRVERRSVAEAMAVRVLDKRPAALDNVDIPVAGWVKPGVPAVRAAERPLGFLLADGRLWPIGSEEVAKLNSSRISDVTTSRWDSYPPGPNLTALR</sequence>
<evidence type="ECO:0000256" key="1">
    <source>
        <dbReference type="SAM" id="MobiDB-lite"/>
    </source>
</evidence>